<dbReference type="Gene3D" id="2.60.120.620">
    <property type="entry name" value="q2cbj1_9rhob like domain"/>
    <property type="match status" value="1"/>
</dbReference>
<evidence type="ECO:0000313" key="1">
    <source>
        <dbReference type="EMBL" id="ASJ74605.1"/>
    </source>
</evidence>
<dbReference type="AlphaFoldDB" id="A0A2Z2NVQ7"/>
<keyword evidence="2" id="KW-1185">Reference proteome</keyword>
<dbReference type="EMBL" id="CP018632">
    <property type="protein sequence ID" value="ASJ74605.1"/>
    <property type="molecule type" value="Genomic_DNA"/>
</dbReference>
<organism evidence="1 2">
    <name type="scientific">Granulosicoccus antarcticus IMCC3135</name>
    <dbReference type="NCBI Taxonomy" id="1192854"/>
    <lineage>
        <taxon>Bacteria</taxon>
        <taxon>Pseudomonadati</taxon>
        <taxon>Pseudomonadota</taxon>
        <taxon>Gammaproteobacteria</taxon>
        <taxon>Chromatiales</taxon>
        <taxon>Granulosicoccaceae</taxon>
        <taxon>Granulosicoccus</taxon>
    </lineage>
</organism>
<dbReference type="SUPFAM" id="SSF51197">
    <property type="entry name" value="Clavaminate synthase-like"/>
    <property type="match status" value="1"/>
</dbReference>
<accession>A0A2Z2NVQ7</accession>
<dbReference type="GO" id="GO:0016706">
    <property type="term" value="F:2-oxoglutarate-dependent dioxygenase activity"/>
    <property type="evidence" value="ECO:0007669"/>
    <property type="project" value="UniProtKB-ARBA"/>
</dbReference>
<dbReference type="RefSeq" id="WP_157736197.1">
    <property type="nucleotide sequence ID" value="NZ_CP018632.1"/>
</dbReference>
<dbReference type="OrthoDB" id="547161at2"/>
<gene>
    <name evidence="1" type="ORF">IMCC3135_22675</name>
</gene>
<name>A0A2Z2NVQ7_9GAMM</name>
<sequence length="205" mass="22869">MNKKQFLSAIECAGLREQFDVHVGSGNIKIWTDTSESDVRVFHAEKKIPVFQKLYESLKAEYVESFGSEPDYSFLLVNRVVPKQGGLGSGGGWHRDSWFNQCKVFAFLSDVGESNGPLEYIPGSNSLLRKGCDILKYRRSLRVAAGANIEGVPVLLKAGQGFSMDTTVIHRGRPILEGVRYAATLYAFNLDSRRLVKCKQKFADL</sequence>
<dbReference type="Proteomes" id="UP000250079">
    <property type="component" value="Chromosome"/>
</dbReference>
<proteinExistence type="predicted"/>
<dbReference type="InterPro" id="IPR008775">
    <property type="entry name" value="Phytyl_CoA_dOase-like"/>
</dbReference>
<reference evidence="1 2" key="1">
    <citation type="submission" date="2016-12" db="EMBL/GenBank/DDBJ databases">
        <authorList>
            <person name="Song W.-J."/>
            <person name="Kurnit D.M."/>
        </authorList>
    </citation>
    <scope>NUCLEOTIDE SEQUENCE [LARGE SCALE GENOMIC DNA]</scope>
    <source>
        <strain evidence="1 2">IMCC3135</strain>
    </source>
</reference>
<evidence type="ECO:0000313" key="2">
    <source>
        <dbReference type="Proteomes" id="UP000250079"/>
    </source>
</evidence>
<dbReference type="KEGG" id="gai:IMCC3135_22675"/>
<dbReference type="Pfam" id="PF05721">
    <property type="entry name" value="PhyH"/>
    <property type="match status" value="1"/>
</dbReference>
<protein>
    <recommendedName>
        <fullName evidence="3">Fe2OG dioxygenase domain-containing protein</fullName>
    </recommendedName>
</protein>
<evidence type="ECO:0008006" key="3">
    <source>
        <dbReference type="Google" id="ProtNLM"/>
    </source>
</evidence>